<dbReference type="OrthoDB" id="5958286at2"/>
<dbReference type="KEGG" id="nwr:E3U44_18675"/>
<name>A0A4V1AWD9_9GAMM</name>
<proteinExistence type="predicted"/>
<evidence type="ECO:0000313" key="1">
    <source>
        <dbReference type="EMBL" id="QBQ56295.1"/>
    </source>
</evidence>
<organism evidence="1 2">
    <name type="scientific">Nitrosococcus wardiae</name>
    <dbReference type="NCBI Taxonomy" id="1814290"/>
    <lineage>
        <taxon>Bacteria</taxon>
        <taxon>Pseudomonadati</taxon>
        <taxon>Pseudomonadota</taxon>
        <taxon>Gammaproteobacteria</taxon>
        <taxon>Chromatiales</taxon>
        <taxon>Chromatiaceae</taxon>
        <taxon>Nitrosococcus</taxon>
    </lineage>
</organism>
<dbReference type="AlphaFoldDB" id="A0A4V1AWD9"/>
<dbReference type="RefSeq" id="WP_134359542.1">
    <property type="nucleotide sequence ID" value="NZ_CP038033.1"/>
</dbReference>
<sequence length="148" mass="16971">MAEACHGLPLTPREVRKAFTPEDLEDWLNGSLPQDTLVTFSQALVQRRMMDEGKRPPSYTEPAICQNCGPIWLWFSGEVQGCPWCWNRIAHRPIPRPQPVCCGDCAHFQRIDHPHMGHCVQGEPEGIAGLWDTDRRHCERYLPRPETT</sequence>
<evidence type="ECO:0000313" key="2">
    <source>
        <dbReference type="Proteomes" id="UP000294325"/>
    </source>
</evidence>
<dbReference type="Proteomes" id="UP000294325">
    <property type="component" value="Chromosome"/>
</dbReference>
<protein>
    <submittedName>
        <fullName evidence="1">Uncharacterized protein</fullName>
    </submittedName>
</protein>
<gene>
    <name evidence="1" type="ORF">E3U44_18675</name>
</gene>
<dbReference type="EMBL" id="CP038033">
    <property type="protein sequence ID" value="QBQ56295.1"/>
    <property type="molecule type" value="Genomic_DNA"/>
</dbReference>
<keyword evidence="2" id="KW-1185">Reference proteome</keyword>
<accession>A0A4V1AWD9</accession>
<reference evidence="1 2" key="1">
    <citation type="submission" date="2019-03" db="EMBL/GenBank/DDBJ databases">
        <title>The genome sequence of Nitrosococcus wardiae strain D1FHST reveals the archetypal metabolic capacity of ammonia-oxidizing Gammaproteobacteria.</title>
        <authorList>
            <person name="Wang L."/>
            <person name="Lim C.K."/>
            <person name="Hanson T.E."/>
            <person name="Dang H."/>
            <person name="Klotz M.G."/>
        </authorList>
    </citation>
    <scope>NUCLEOTIDE SEQUENCE [LARGE SCALE GENOMIC DNA]</scope>
    <source>
        <strain evidence="1 2">D1FHS</strain>
    </source>
</reference>